<dbReference type="PROSITE" id="PS50240">
    <property type="entry name" value="TRYPSIN_DOM"/>
    <property type="match status" value="1"/>
</dbReference>
<dbReference type="PRINTS" id="PR00722">
    <property type="entry name" value="CHYMOTRYPSIN"/>
</dbReference>
<dbReference type="GO" id="GO:0004252">
    <property type="term" value="F:serine-type endopeptidase activity"/>
    <property type="evidence" value="ECO:0007669"/>
    <property type="project" value="InterPro"/>
</dbReference>
<feature type="chain" id="PRO_5042536594" evidence="6">
    <location>
        <begin position="20"/>
        <end position="255"/>
    </location>
</feature>
<keyword evidence="4" id="KW-0720">Serine protease</keyword>
<dbReference type="InterPro" id="IPR001314">
    <property type="entry name" value="Peptidase_S1A"/>
</dbReference>
<keyword evidence="5" id="KW-1015">Disulfide bond</keyword>
<dbReference type="SMART" id="SM00020">
    <property type="entry name" value="Tryp_SPc"/>
    <property type="match status" value="1"/>
</dbReference>
<dbReference type="SUPFAM" id="SSF50494">
    <property type="entry name" value="Trypsin-like serine proteases"/>
    <property type="match status" value="1"/>
</dbReference>
<name>A0AAJ7E1R0_9HYME</name>
<evidence type="ECO:0000256" key="5">
    <source>
        <dbReference type="ARBA" id="ARBA00023157"/>
    </source>
</evidence>
<dbReference type="Proteomes" id="UP000695007">
    <property type="component" value="Unplaced"/>
</dbReference>
<dbReference type="PANTHER" id="PTHR24276:SF96">
    <property type="entry name" value="PEPTIDASE S1 DOMAIN-CONTAINING PROTEIN"/>
    <property type="match status" value="1"/>
</dbReference>
<reference evidence="9" key="1">
    <citation type="submission" date="2025-08" db="UniProtKB">
        <authorList>
            <consortium name="RefSeq"/>
        </authorList>
    </citation>
    <scope>IDENTIFICATION</scope>
</reference>
<proteinExistence type="inferred from homology"/>
<dbReference type="AlphaFoldDB" id="A0AAJ7E1R0"/>
<evidence type="ECO:0000256" key="6">
    <source>
        <dbReference type="SAM" id="SignalP"/>
    </source>
</evidence>
<dbReference type="InterPro" id="IPR050430">
    <property type="entry name" value="Peptidase_S1"/>
</dbReference>
<evidence type="ECO:0000313" key="8">
    <source>
        <dbReference type="Proteomes" id="UP000695007"/>
    </source>
</evidence>
<evidence type="ECO:0000256" key="2">
    <source>
        <dbReference type="ARBA" id="ARBA00022670"/>
    </source>
</evidence>
<evidence type="ECO:0000256" key="4">
    <source>
        <dbReference type="ARBA" id="ARBA00022825"/>
    </source>
</evidence>
<gene>
    <name evidence="9" type="primary">LOC105367575</name>
</gene>
<comment type="similarity">
    <text evidence="1">Belongs to the peptidase S1 family.</text>
</comment>
<dbReference type="KEGG" id="csol:105367575"/>
<dbReference type="InterPro" id="IPR043504">
    <property type="entry name" value="Peptidase_S1_PA_chymotrypsin"/>
</dbReference>
<evidence type="ECO:0000259" key="7">
    <source>
        <dbReference type="PROSITE" id="PS50240"/>
    </source>
</evidence>
<evidence type="ECO:0000313" key="9">
    <source>
        <dbReference type="RefSeq" id="XP_011504639.1"/>
    </source>
</evidence>
<feature type="domain" description="Peptidase S1" evidence="7">
    <location>
        <begin position="24"/>
        <end position="254"/>
    </location>
</feature>
<dbReference type="Pfam" id="PF00089">
    <property type="entry name" value="Trypsin"/>
    <property type="match status" value="1"/>
</dbReference>
<dbReference type="CDD" id="cd00190">
    <property type="entry name" value="Tryp_SPc"/>
    <property type="match status" value="1"/>
</dbReference>
<dbReference type="InterPro" id="IPR001254">
    <property type="entry name" value="Trypsin_dom"/>
</dbReference>
<keyword evidence="6" id="KW-0732">Signal</keyword>
<sequence length="255" mass="28427">MKYQIAVLLIALQTLGVFGKNVRIIGGQDADVRAYPFIASFKHVGNPNTFCGGAIISNMHIVTTAQCLYGEPNNYRLVRVYTGISTSDPNAGTSHEIQRVFINRRFINKGNRDEMYLNDIAVVKLKQAIQFNEFQSAIELLDRDVAENESGFVLGWGSTSYPENSYPSQMQKAQMNILPARSYSSFFYFILHDTQFAALDKQGVGPCTGDGGDPFIIDGKLAGLASIIYPCAQGLPDIYTKMYYYIDYINNMMSI</sequence>
<dbReference type="Gene3D" id="2.40.10.10">
    <property type="entry name" value="Trypsin-like serine proteases"/>
    <property type="match status" value="2"/>
</dbReference>
<evidence type="ECO:0000256" key="3">
    <source>
        <dbReference type="ARBA" id="ARBA00022801"/>
    </source>
</evidence>
<keyword evidence="8" id="KW-1185">Reference proteome</keyword>
<dbReference type="RefSeq" id="XP_011504639.1">
    <property type="nucleotide sequence ID" value="XM_011506337.1"/>
</dbReference>
<keyword evidence="3" id="KW-0378">Hydrolase</keyword>
<protein>
    <submittedName>
        <fullName evidence="9">Chymotrypsin-1-like</fullName>
    </submittedName>
</protein>
<dbReference type="InterPro" id="IPR009003">
    <property type="entry name" value="Peptidase_S1_PA"/>
</dbReference>
<organism evidence="8 9">
    <name type="scientific">Ceratosolen solmsi marchali</name>
    <dbReference type="NCBI Taxonomy" id="326594"/>
    <lineage>
        <taxon>Eukaryota</taxon>
        <taxon>Metazoa</taxon>
        <taxon>Ecdysozoa</taxon>
        <taxon>Arthropoda</taxon>
        <taxon>Hexapoda</taxon>
        <taxon>Insecta</taxon>
        <taxon>Pterygota</taxon>
        <taxon>Neoptera</taxon>
        <taxon>Endopterygota</taxon>
        <taxon>Hymenoptera</taxon>
        <taxon>Apocrita</taxon>
        <taxon>Proctotrupomorpha</taxon>
        <taxon>Chalcidoidea</taxon>
        <taxon>Agaonidae</taxon>
        <taxon>Agaoninae</taxon>
        <taxon>Ceratosolen</taxon>
    </lineage>
</organism>
<accession>A0AAJ7E1R0</accession>
<dbReference type="PANTHER" id="PTHR24276">
    <property type="entry name" value="POLYSERASE-RELATED"/>
    <property type="match status" value="1"/>
</dbReference>
<dbReference type="GeneID" id="105367575"/>
<dbReference type="GO" id="GO:0006508">
    <property type="term" value="P:proteolysis"/>
    <property type="evidence" value="ECO:0007669"/>
    <property type="project" value="UniProtKB-KW"/>
</dbReference>
<feature type="signal peptide" evidence="6">
    <location>
        <begin position="1"/>
        <end position="19"/>
    </location>
</feature>
<keyword evidence="2" id="KW-0645">Protease</keyword>
<evidence type="ECO:0000256" key="1">
    <source>
        <dbReference type="ARBA" id="ARBA00007664"/>
    </source>
</evidence>